<sequence>MARHKKCGHNASALEGSFRADLLTAAITDGSHGPLWMATAERRHLKVHQRRSLSRRCLVGRAPAVQRHRAWTGCTQRTAGASRRAQLGRRRLPHRTCDVPRMRP</sequence>
<protein>
    <submittedName>
        <fullName evidence="1">Uncharacterized protein</fullName>
    </submittedName>
</protein>
<comment type="caution">
    <text evidence="1">The sequence shown here is derived from an EMBL/GenBank/DDBJ whole genome shotgun (WGS) entry which is preliminary data.</text>
</comment>
<proteinExistence type="predicted"/>
<evidence type="ECO:0000313" key="1">
    <source>
        <dbReference type="EMBL" id="CAK0860781.1"/>
    </source>
</evidence>
<gene>
    <name evidence="1" type="ORF">PCOR1329_LOCUS49651</name>
</gene>
<dbReference type="Proteomes" id="UP001189429">
    <property type="component" value="Unassembled WGS sequence"/>
</dbReference>
<evidence type="ECO:0000313" key="2">
    <source>
        <dbReference type="Proteomes" id="UP001189429"/>
    </source>
</evidence>
<accession>A0ABN9ULZ3</accession>
<name>A0ABN9ULZ3_9DINO</name>
<reference evidence="1" key="1">
    <citation type="submission" date="2023-10" db="EMBL/GenBank/DDBJ databases">
        <authorList>
            <person name="Chen Y."/>
            <person name="Shah S."/>
            <person name="Dougan E. K."/>
            <person name="Thang M."/>
            <person name="Chan C."/>
        </authorList>
    </citation>
    <scope>NUCLEOTIDE SEQUENCE [LARGE SCALE GENOMIC DNA]</scope>
</reference>
<dbReference type="EMBL" id="CAUYUJ010016012">
    <property type="protein sequence ID" value="CAK0860781.1"/>
    <property type="molecule type" value="Genomic_DNA"/>
</dbReference>
<organism evidence="1 2">
    <name type="scientific">Prorocentrum cordatum</name>
    <dbReference type="NCBI Taxonomy" id="2364126"/>
    <lineage>
        <taxon>Eukaryota</taxon>
        <taxon>Sar</taxon>
        <taxon>Alveolata</taxon>
        <taxon>Dinophyceae</taxon>
        <taxon>Prorocentrales</taxon>
        <taxon>Prorocentraceae</taxon>
        <taxon>Prorocentrum</taxon>
    </lineage>
</organism>
<keyword evidence="2" id="KW-1185">Reference proteome</keyword>